<dbReference type="AlphaFoldDB" id="A0A2P2Q347"/>
<protein>
    <submittedName>
        <fullName evidence="1">Uncharacterized protein</fullName>
    </submittedName>
</protein>
<sequence>MTCWLEWIRRHTGQYKSVTFALIRT</sequence>
<evidence type="ECO:0000313" key="1">
    <source>
        <dbReference type="EMBL" id="MBX61417.1"/>
    </source>
</evidence>
<dbReference type="EMBL" id="GGEC01080933">
    <property type="protein sequence ID" value="MBX61417.1"/>
    <property type="molecule type" value="Transcribed_RNA"/>
</dbReference>
<name>A0A2P2Q347_RHIMU</name>
<reference evidence="1" key="1">
    <citation type="submission" date="2018-02" db="EMBL/GenBank/DDBJ databases">
        <title>Rhizophora mucronata_Transcriptome.</title>
        <authorList>
            <person name="Meera S.P."/>
            <person name="Sreeshan A."/>
            <person name="Augustine A."/>
        </authorList>
    </citation>
    <scope>NUCLEOTIDE SEQUENCE</scope>
    <source>
        <tissue evidence="1">Leaf</tissue>
    </source>
</reference>
<accession>A0A2P2Q347</accession>
<organism evidence="1">
    <name type="scientific">Rhizophora mucronata</name>
    <name type="common">Asiatic mangrove</name>
    <dbReference type="NCBI Taxonomy" id="61149"/>
    <lineage>
        <taxon>Eukaryota</taxon>
        <taxon>Viridiplantae</taxon>
        <taxon>Streptophyta</taxon>
        <taxon>Embryophyta</taxon>
        <taxon>Tracheophyta</taxon>
        <taxon>Spermatophyta</taxon>
        <taxon>Magnoliopsida</taxon>
        <taxon>eudicotyledons</taxon>
        <taxon>Gunneridae</taxon>
        <taxon>Pentapetalae</taxon>
        <taxon>rosids</taxon>
        <taxon>fabids</taxon>
        <taxon>Malpighiales</taxon>
        <taxon>Rhizophoraceae</taxon>
        <taxon>Rhizophora</taxon>
    </lineage>
</organism>
<proteinExistence type="predicted"/>